<organism evidence="1 2">
    <name type="scientific">Plasmopara halstedii</name>
    <name type="common">Downy mildew of sunflower</name>
    <dbReference type="NCBI Taxonomy" id="4781"/>
    <lineage>
        <taxon>Eukaryota</taxon>
        <taxon>Sar</taxon>
        <taxon>Stramenopiles</taxon>
        <taxon>Oomycota</taxon>
        <taxon>Peronosporomycetes</taxon>
        <taxon>Peronosporales</taxon>
        <taxon>Peronosporaceae</taxon>
        <taxon>Plasmopara</taxon>
    </lineage>
</organism>
<keyword evidence="2" id="KW-1185">Reference proteome</keyword>
<reference evidence="2" key="1">
    <citation type="submission" date="2014-09" db="EMBL/GenBank/DDBJ databases">
        <authorList>
            <person name="Sharma Rahul"/>
            <person name="Thines Marco"/>
        </authorList>
    </citation>
    <scope>NUCLEOTIDE SEQUENCE [LARGE SCALE GENOMIC DNA]</scope>
</reference>
<evidence type="ECO:0000313" key="2">
    <source>
        <dbReference type="Proteomes" id="UP000054928"/>
    </source>
</evidence>
<accession>A0A0P1ACD9</accession>
<dbReference type="RefSeq" id="XP_036263071.1">
    <property type="nucleotide sequence ID" value="XM_036407363.1"/>
</dbReference>
<sequence length="74" mass="8608">MYCSNTENLANSSRLQCLVKLEETVYYALQKKQRDLSGYFQLNIILLAIGMGNYEESVLDSLQRLSDRKLISWQ</sequence>
<protein>
    <submittedName>
        <fullName evidence="1">Uncharacterized protein</fullName>
    </submittedName>
</protein>
<dbReference type="EMBL" id="CCYD01000321">
    <property type="protein sequence ID" value="CEG38300.1"/>
    <property type="molecule type" value="Genomic_DNA"/>
</dbReference>
<dbReference type="Proteomes" id="UP000054928">
    <property type="component" value="Unassembled WGS sequence"/>
</dbReference>
<evidence type="ECO:0000313" key="1">
    <source>
        <dbReference type="EMBL" id="CEG38300.1"/>
    </source>
</evidence>
<proteinExistence type="predicted"/>
<dbReference type="AlphaFoldDB" id="A0A0P1ACD9"/>
<name>A0A0P1ACD9_PLAHL</name>
<dbReference type="GeneID" id="59053013"/>